<dbReference type="GO" id="GO:0030492">
    <property type="term" value="F:hemoglobin binding"/>
    <property type="evidence" value="ECO:0007669"/>
    <property type="project" value="InterPro"/>
</dbReference>
<dbReference type="PROSITE" id="PS50978">
    <property type="entry name" value="NEAT"/>
    <property type="match status" value="1"/>
</dbReference>
<feature type="compositionally biased region" description="Low complexity" evidence="7">
    <location>
        <begin position="247"/>
        <end position="293"/>
    </location>
</feature>
<dbReference type="NCBIfam" id="TIGR03656">
    <property type="entry name" value="IsdC"/>
    <property type="match status" value="1"/>
</dbReference>
<dbReference type="InterPro" id="IPR050436">
    <property type="entry name" value="IsdA"/>
</dbReference>
<dbReference type="SMART" id="SM00725">
    <property type="entry name" value="NEAT"/>
    <property type="match status" value="1"/>
</dbReference>
<dbReference type="Proteomes" id="UP000621560">
    <property type="component" value="Unassembled WGS sequence"/>
</dbReference>
<comment type="subcellular location">
    <subcellularLocation>
        <location evidence="1">Secreted</location>
        <location evidence="1">Cell wall</location>
        <topology evidence="1">Peptidoglycan-anchor</topology>
    </subcellularLocation>
</comment>
<feature type="compositionally biased region" description="Polar residues" evidence="7">
    <location>
        <begin position="344"/>
        <end position="354"/>
    </location>
</feature>
<keyword evidence="2" id="KW-0134">Cell wall</keyword>
<evidence type="ECO:0000313" key="10">
    <source>
        <dbReference type="EMBL" id="MBD2845070.1"/>
    </source>
</evidence>
<keyword evidence="8" id="KW-0812">Transmembrane</keyword>
<dbReference type="RefSeq" id="WP_190916295.1">
    <property type="nucleotide sequence ID" value="NZ_JACXIZ010000013.1"/>
</dbReference>
<accession>A0A927GRK2</accession>
<keyword evidence="11" id="KW-1185">Reference proteome</keyword>
<dbReference type="InterPro" id="IPR006635">
    <property type="entry name" value="NEAT_dom"/>
</dbReference>
<dbReference type="CDD" id="cd06920">
    <property type="entry name" value="NEAT"/>
    <property type="match status" value="1"/>
</dbReference>
<dbReference type="InterPro" id="IPR037250">
    <property type="entry name" value="NEAT_dom_sf"/>
</dbReference>
<evidence type="ECO:0000256" key="2">
    <source>
        <dbReference type="ARBA" id="ARBA00022512"/>
    </source>
</evidence>
<keyword evidence="6" id="KW-0572">Peptidoglycan-anchor</keyword>
<dbReference type="PANTHER" id="PTHR37824:SF1">
    <property type="entry name" value="IRON-REGULATED SURFACE DETERMINANT PROTEIN C"/>
    <property type="match status" value="1"/>
</dbReference>
<evidence type="ECO:0000256" key="6">
    <source>
        <dbReference type="ARBA" id="ARBA00023088"/>
    </source>
</evidence>
<dbReference type="PANTHER" id="PTHR37824">
    <property type="entry name" value="IRON-REGULATED SURFACE DETERMINANT PROTEIN C"/>
    <property type="match status" value="1"/>
</dbReference>
<feature type="region of interest" description="Disordered" evidence="7">
    <location>
        <begin position="313"/>
        <end position="355"/>
    </location>
</feature>
<comment type="caution">
    <text evidence="10">The sequence shown here is derived from an EMBL/GenBank/DDBJ whole genome shotgun (WGS) entry which is preliminary data.</text>
</comment>
<dbReference type="Gene3D" id="2.60.40.1850">
    <property type="match status" value="1"/>
</dbReference>
<keyword evidence="5" id="KW-0408">Iron</keyword>
<dbReference type="InterPro" id="IPR019909">
    <property type="entry name" value="Haem_uptake_protein_IsdC"/>
</dbReference>
<dbReference type="Pfam" id="PF05031">
    <property type="entry name" value="NEAT"/>
    <property type="match status" value="1"/>
</dbReference>
<evidence type="ECO:0000313" key="11">
    <source>
        <dbReference type="Proteomes" id="UP000621560"/>
    </source>
</evidence>
<proteinExistence type="predicted"/>
<sequence>MRIIIIIILEYIKKRMMTHMRGFAFYLAAAILVMALALPVANIQAEGGIADGTYAVDYLVLKAENDSVSMANDYWEKPAMVVVEGGAATVRLTINHSAWVTAFKVPGGSGFLDTQVIEANEADDTRLVEFKVEDLTRPLEAKIHVTVSDIDYDHDYTIRMAFDTEELSASGQVQADEEIVGATDQPHEAANQADPEPSGEEAASATNGQAEPPAADRETSQGPTAGSEEEPAKQTASGDGAREDAPAGDGADNAGRADAPAQDTSSQQQQEQEGQGTSENDGTPLTTTPSDTADTADTAASIAKEAEVDSADVNASIKYDQPSNHLEEDASSASKDATALAAEQTGTNGAQSESVMAAAEHPLSGGTDSSNSVWWPSIGALFILLCGVWYILRRKRRVRKA</sequence>
<dbReference type="GO" id="GO:0015886">
    <property type="term" value="P:heme transport"/>
    <property type="evidence" value="ECO:0007669"/>
    <property type="project" value="InterPro"/>
</dbReference>
<feature type="domain" description="NEAT" evidence="9">
    <location>
        <begin position="49"/>
        <end position="170"/>
    </location>
</feature>
<keyword evidence="3" id="KW-0964">Secreted</keyword>
<keyword evidence="8" id="KW-0472">Membrane</keyword>
<gene>
    <name evidence="10" type="primary">isdC</name>
    <name evidence="10" type="ORF">IDH44_07695</name>
</gene>
<dbReference type="SUPFAM" id="SSF158911">
    <property type="entry name" value="NEAT domain-like"/>
    <property type="match status" value="1"/>
</dbReference>
<dbReference type="AlphaFoldDB" id="A0A927GRK2"/>
<keyword evidence="4" id="KW-0732">Signal</keyword>
<reference evidence="10" key="1">
    <citation type="submission" date="2020-09" db="EMBL/GenBank/DDBJ databases">
        <title>A novel bacterium of genus Paenibacillus, isolated from South China Sea.</title>
        <authorList>
            <person name="Huang H."/>
            <person name="Mo K."/>
            <person name="Hu Y."/>
        </authorList>
    </citation>
    <scope>NUCLEOTIDE SEQUENCE</scope>
    <source>
        <strain evidence="10">IB182496</strain>
    </source>
</reference>
<name>A0A927GRK2_9BACL</name>
<feature type="region of interest" description="Disordered" evidence="7">
    <location>
        <begin position="185"/>
        <end position="293"/>
    </location>
</feature>
<evidence type="ECO:0000256" key="8">
    <source>
        <dbReference type="SAM" id="Phobius"/>
    </source>
</evidence>
<keyword evidence="8" id="KW-1133">Transmembrane helix</keyword>
<feature type="transmembrane region" description="Helical" evidence="8">
    <location>
        <begin position="373"/>
        <end position="392"/>
    </location>
</feature>
<evidence type="ECO:0000256" key="4">
    <source>
        <dbReference type="ARBA" id="ARBA00022729"/>
    </source>
</evidence>
<evidence type="ECO:0000256" key="5">
    <source>
        <dbReference type="ARBA" id="ARBA00023004"/>
    </source>
</evidence>
<evidence type="ECO:0000256" key="1">
    <source>
        <dbReference type="ARBA" id="ARBA00004168"/>
    </source>
</evidence>
<organism evidence="10 11">
    <name type="scientific">Paenibacillus sabuli</name>
    <dbReference type="NCBI Taxonomy" id="2772509"/>
    <lineage>
        <taxon>Bacteria</taxon>
        <taxon>Bacillati</taxon>
        <taxon>Bacillota</taxon>
        <taxon>Bacilli</taxon>
        <taxon>Bacillales</taxon>
        <taxon>Paenibacillaceae</taxon>
        <taxon>Paenibacillus</taxon>
    </lineage>
</organism>
<evidence type="ECO:0000256" key="7">
    <source>
        <dbReference type="SAM" id="MobiDB-lite"/>
    </source>
</evidence>
<dbReference type="GO" id="GO:0009274">
    <property type="term" value="C:peptidoglycan-based cell wall"/>
    <property type="evidence" value="ECO:0007669"/>
    <property type="project" value="InterPro"/>
</dbReference>
<protein>
    <submittedName>
        <fullName evidence="10">Heme uptake protein IsdC</fullName>
    </submittedName>
</protein>
<dbReference type="EMBL" id="JACXIZ010000013">
    <property type="protein sequence ID" value="MBD2845070.1"/>
    <property type="molecule type" value="Genomic_DNA"/>
</dbReference>
<evidence type="ECO:0000259" key="9">
    <source>
        <dbReference type="PROSITE" id="PS50978"/>
    </source>
</evidence>
<evidence type="ECO:0000256" key="3">
    <source>
        <dbReference type="ARBA" id="ARBA00022525"/>
    </source>
</evidence>